<dbReference type="Gene3D" id="3.90.1750.10">
    <property type="entry name" value="Hect, E3 ligase catalytic domains"/>
    <property type="match status" value="1"/>
</dbReference>
<name>A0A9P0F7E1_BEMTA</name>
<dbReference type="InterPro" id="IPR035983">
    <property type="entry name" value="Hect_E3_ubiquitin_ligase"/>
</dbReference>
<protein>
    <submittedName>
        <fullName evidence="1">Uncharacterized protein</fullName>
    </submittedName>
</protein>
<dbReference type="GO" id="GO:0004842">
    <property type="term" value="F:ubiquitin-protein transferase activity"/>
    <property type="evidence" value="ECO:0007669"/>
    <property type="project" value="InterPro"/>
</dbReference>
<reference evidence="1" key="1">
    <citation type="submission" date="2021-12" db="EMBL/GenBank/DDBJ databases">
        <authorList>
            <person name="King R."/>
        </authorList>
    </citation>
    <scope>NUCLEOTIDE SEQUENCE</scope>
</reference>
<sequence length="313" mass="35186">MENNQSTILIVHDNWVLESIPENFSVLSPLKIKFIDGPGLGMTGPLKEFLRRILNEFRMDTKIFQGDDCDKSLVYNSENINKEKYVLVGEVMQVAIFNGFSPQFFCKDLYQVLMRGDNNDDGTGLNEPEEEPFKTSLLEIETCNLPDDCNAVLAKHDVLALVGTITYINLYQVLMRGDNNDDVTGLNEPEEEPFKNVLVEIQTCNSPDDCNAVLAKHDVFALVGTITYIINSPQKKIDTVVKDCKHGSAPAPHCAARAQTPRLRPARALNPEIRDLAVAFLILGEPRPNPSRLAEKINKYIKALLKEKNRLWV</sequence>
<dbReference type="SUPFAM" id="SSF56204">
    <property type="entry name" value="Hect, E3 ligase catalytic domain"/>
    <property type="match status" value="1"/>
</dbReference>
<dbReference type="EMBL" id="OU963867">
    <property type="protein sequence ID" value="CAH0392226.1"/>
    <property type="molecule type" value="Genomic_DNA"/>
</dbReference>
<dbReference type="AlphaFoldDB" id="A0A9P0F7E1"/>
<gene>
    <name evidence="1" type="ORF">BEMITA_LOCUS10769</name>
</gene>
<proteinExistence type="predicted"/>
<organism evidence="1 2">
    <name type="scientific">Bemisia tabaci</name>
    <name type="common">Sweetpotato whitefly</name>
    <name type="synonym">Aleurodes tabaci</name>
    <dbReference type="NCBI Taxonomy" id="7038"/>
    <lineage>
        <taxon>Eukaryota</taxon>
        <taxon>Metazoa</taxon>
        <taxon>Ecdysozoa</taxon>
        <taxon>Arthropoda</taxon>
        <taxon>Hexapoda</taxon>
        <taxon>Insecta</taxon>
        <taxon>Pterygota</taxon>
        <taxon>Neoptera</taxon>
        <taxon>Paraneoptera</taxon>
        <taxon>Hemiptera</taxon>
        <taxon>Sternorrhyncha</taxon>
        <taxon>Aleyrodoidea</taxon>
        <taxon>Aleyrodidae</taxon>
        <taxon>Aleyrodinae</taxon>
        <taxon>Bemisia</taxon>
    </lineage>
</organism>
<keyword evidence="2" id="KW-1185">Reference proteome</keyword>
<evidence type="ECO:0000313" key="1">
    <source>
        <dbReference type="EMBL" id="CAH0392226.1"/>
    </source>
</evidence>
<accession>A0A9P0F7E1</accession>
<evidence type="ECO:0000313" key="2">
    <source>
        <dbReference type="Proteomes" id="UP001152759"/>
    </source>
</evidence>
<dbReference type="Proteomes" id="UP001152759">
    <property type="component" value="Chromosome 6"/>
</dbReference>